<feature type="compositionally biased region" description="Low complexity" evidence="1">
    <location>
        <begin position="213"/>
        <end position="222"/>
    </location>
</feature>
<feature type="compositionally biased region" description="Gly residues" evidence="1">
    <location>
        <begin position="200"/>
        <end position="212"/>
    </location>
</feature>
<proteinExistence type="predicted"/>
<name>A0A6C0EN89_9ZZZZ</name>
<organism evidence="2">
    <name type="scientific">viral metagenome</name>
    <dbReference type="NCBI Taxonomy" id="1070528"/>
    <lineage>
        <taxon>unclassified sequences</taxon>
        <taxon>metagenomes</taxon>
        <taxon>organismal metagenomes</taxon>
    </lineage>
</organism>
<feature type="region of interest" description="Disordered" evidence="1">
    <location>
        <begin position="195"/>
        <end position="222"/>
    </location>
</feature>
<evidence type="ECO:0000313" key="2">
    <source>
        <dbReference type="EMBL" id="QHT29943.1"/>
    </source>
</evidence>
<dbReference type="AlphaFoldDB" id="A0A6C0EN89"/>
<reference evidence="2" key="1">
    <citation type="journal article" date="2020" name="Nature">
        <title>Giant virus diversity and host interactions through global metagenomics.</title>
        <authorList>
            <person name="Schulz F."/>
            <person name="Roux S."/>
            <person name="Paez-Espino D."/>
            <person name="Jungbluth S."/>
            <person name="Walsh D.A."/>
            <person name="Denef V.J."/>
            <person name="McMahon K.D."/>
            <person name="Konstantinidis K.T."/>
            <person name="Eloe-Fadrosh E.A."/>
            <person name="Kyrpides N.C."/>
            <person name="Woyke T."/>
        </authorList>
    </citation>
    <scope>NUCLEOTIDE SEQUENCE</scope>
    <source>
        <strain evidence="2">GVMAG-M-3300009068-25</strain>
    </source>
</reference>
<sequence>MPIIKGSASEFTTLARVNATQTTDPEKKSRTFVAPNKMVIAPIVRESSASMMPLSQVATFVFTGGSQRFTVPAQVNYVLVTLLGAGGASHGGGSYLNGGAGGYVSGRLGVTPGEALDIIVGGGGVGVVGGYGGGGTGWDTGTSNTPGGGGGRTAIQRSGADIVTAGGGGGAGRGPSGINGYGGAGGGPVGAAAGNASASNGGGGTQTAGGSAGSSSTETGVAGSQYQGGNGAAGVITGLTLTNISYSMTITGTIPAIVNGDKFGFYVKITGSSAPTLNGTWKVAGDQFTPGWTANSVTVITTVADATGTGATMSGSNDDTGGGGGGWFGGGGGGLDTAGNYGGGGGGGSSYVALLDQTYPVVNTQGGGAAGGTDPGGAHPQTAGGNGSCIIQYTVIPGYHNWKSLPFNGRIYIT</sequence>
<accession>A0A6C0EN89</accession>
<dbReference type="EMBL" id="MN738888">
    <property type="protein sequence ID" value="QHT29943.1"/>
    <property type="molecule type" value="Genomic_DNA"/>
</dbReference>
<evidence type="ECO:0000256" key="1">
    <source>
        <dbReference type="SAM" id="MobiDB-lite"/>
    </source>
</evidence>
<protein>
    <submittedName>
        <fullName evidence="2">Uncharacterized protein</fullName>
    </submittedName>
</protein>